<feature type="region of interest" description="Disordered" evidence="1">
    <location>
        <begin position="1"/>
        <end position="27"/>
    </location>
</feature>
<keyword evidence="2" id="KW-0812">Transmembrane</keyword>
<gene>
    <name evidence="3" type="ORF">Amac_049920</name>
</gene>
<evidence type="ECO:0000256" key="1">
    <source>
        <dbReference type="SAM" id="MobiDB-lite"/>
    </source>
</evidence>
<dbReference type="Proteomes" id="UP000331127">
    <property type="component" value="Unassembled WGS sequence"/>
</dbReference>
<sequence length="125" mass="13338">MTHPPRPPQPPYAQPYGPPPSYHQPPKPHSRWPLIIVLVIVLPLAVIGGCMALVFSVGSRQPGGMGEHTITFEVSKAETDSTAATADLTWQAGSSSGEERGVTLPYKKDVKVIGVVPRVSMQATS</sequence>
<dbReference type="EMBL" id="BLAE01000029">
    <property type="protein sequence ID" value="GES11395.1"/>
    <property type="molecule type" value="Genomic_DNA"/>
</dbReference>
<dbReference type="AlphaFoldDB" id="A0A5M3WQ47"/>
<evidence type="ECO:0000256" key="2">
    <source>
        <dbReference type="SAM" id="Phobius"/>
    </source>
</evidence>
<keyword evidence="2" id="KW-0472">Membrane</keyword>
<protein>
    <submittedName>
        <fullName evidence="3">Uncharacterized protein</fullName>
    </submittedName>
</protein>
<evidence type="ECO:0000313" key="4">
    <source>
        <dbReference type="Proteomes" id="UP000331127"/>
    </source>
</evidence>
<proteinExistence type="predicted"/>
<evidence type="ECO:0000313" key="3">
    <source>
        <dbReference type="EMBL" id="GES11395.1"/>
    </source>
</evidence>
<accession>A0A5M3WQ47</accession>
<feature type="transmembrane region" description="Helical" evidence="2">
    <location>
        <begin position="32"/>
        <end position="55"/>
    </location>
</feature>
<keyword evidence="4" id="KW-1185">Reference proteome</keyword>
<dbReference type="RefSeq" id="WP_155356766.1">
    <property type="nucleotide sequence ID" value="NZ_BAAAHL010000049.1"/>
</dbReference>
<reference evidence="3 4" key="1">
    <citation type="submission" date="2019-10" db="EMBL/GenBank/DDBJ databases">
        <title>Whole genome shotgun sequence of Acrocarpospora macrocephala NBRC 16266.</title>
        <authorList>
            <person name="Ichikawa N."/>
            <person name="Kimura A."/>
            <person name="Kitahashi Y."/>
            <person name="Komaki H."/>
            <person name="Oguchi A."/>
        </authorList>
    </citation>
    <scope>NUCLEOTIDE SEQUENCE [LARGE SCALE GENOMIC DNA]</scope>
    <source>
        <strain evidence="3 4">NBRC 16266</strain>
    </source>
</reference>
<keyword evidence="2" id="KW-1133">Transmembrane helix</keyword>
<organism evidence="3 4">
    <name type="scientific">Acrocarpospora macrocephala</name>
    <dbReference type="NCBI Taxonomy" id="150177"/>
    <lineage>
        <taxon>Bacteria</taxon>
        <taxon>Bacillati</taxon>
        <taxon>Actinomycetota</taxon>
        <taxon>Actinomycetes</taxon>
        <taxon>Streptosporangiales</taxon>
        <taxon>Streptosporangiaceae</taxon>
        <taxon>Acrocarpospora</taxon>
    </lineage>
</organism>
<name>A0A5M3WQ47_9ACTN</name>
<comment type="caution">
    <text evidence="3">The sequence shown here is derived from an EMBL/GenBank/DDBJ whole genome shotgun (WGS) entry which is preliminary data.</text>
</comment>